<protein>
    <submittedName>
        <fullName evidence="1">Uncharacterized protein</fullName>
    </submittedName>
</protein>
<dbReference type="GeneID" id="60657788"/>
<dbReference type="HOGENOM" id="CLU_3153528_0_0_7"/>
<name>N2BLM5_9HELI</name>
<dbReference type="EMBL" id="AQFW01000004">
    <property type="protein sequence ID" value="EMZ41111.1"/>
    <property type="molecule type" value="Genomic_DNA"/>
</dbReference>
<accession>N2BLM5</accession>
<sequence length="48" mass="5438">MRWVKFISVACIVLCLFAGGIAFDIFVVQKFTHKNVVEATQNNHIEIS</sequence>
<organism evidence="1 2">
    <name type="scientific">Helicobacter bilis WiWa</name>
    <dbReference type="NCBI Taxonomy" id="1235804"/>
    <lineage>
        <taxon>Bacteria</taxon>
        <taxon>Pseudomonadati</taxon>
        <taxon>Campylobacterota</taxon>
        <taxon>Epsilonproteobacteria</taxon>
        <taxon>Campylobacterales</taxon>
        <taxon>Helicobacteraceae</taxon>
        <taxon>Helicobacter</taxon>
    </lineage>
</organism>
<proteinExistence type="predicted"/>
<gene>
    <name evidence="1" type="ORF">C826_00121</name>
</gene>
<dbReference type="RefSeq" id="WP_004083997.1">
    <property type="nucleotide sequence ID" value="NZ_KB822505.1"/>
</dbReference>
<evidence type="ECO:0000313" key="1">
    <source>
        <dbReference type="EMBL" id="EMZ41111.1"/>
    </source>
</evidence>
<dbReference type="AlphaFoldDB" id="N2BLM5"/>
<reference evidence="1 2" key="1">
    <citation type="submission" date="2013-02" db="EMBL/GenBank/DDBJ databases">
        <title>The Genome Sequence of Helicobacter bilis WiWa.</title>
        <authorList>
            <consortium name="The Broad Institute Genome Sequencing Platform"/>
            <person name="Ward D."/>
            <person name="Overstreet A.-M.C."/>
            <person name="Ramer-Tait A.E."/>
            <person name="Phillips G.J."/>
            <person name="Wannemuehler M.J."/>
            <person name="Walker B."/>
            <person name="Young S.K."/>
            <person name="Zeng Q."/>
            <person name="Gargeya S."/>
            <person name="Fitzgerald M."/>
            <person name="Haas B."/>
            <person name="Abouelleil A."/>
            <person name="Alvarado L."/>
            <person name="Arachchi H.M."/>
            <person name="Berlin A.M."/>
            <person name="Chapman S.B."/>
            <person name="Dewar J."/>
            <person name="Goldberg J."/>
            <person name="Griggs A."/>
            <person name="Gujja S."/>
            <person name="Hansen M."/>
            <person name="Howarth C."/>
            <person name="Imamovic A."/>
            <person name="Larimer J."/>
            <person name="McCowan C."/>
            <person name="Murphy C."/>
            <person name="Neiman D."/>
            <person name="Pearson M."/>
            <person name="Priest M."/>
            <person name="Roberts A."/>
            <person name="Saif S."/>
            <person name="Shea T."/>
            <person name="Sisk P."/>
            <person name="Sykes S."/>
            <person name="Wortman J."/>
            <person name="Nusbaum C."/>
            <person name="Birren B."/>
        </authorList>
    </citation>
    <scope>NUCLEOTIDE SEQUENCE [LARGE SCALE GENOMIC DNA]</scope>
    <source>
        <strain evidence="1 2">WiWa</strain>
    </source>
</reference>
<evidence type="ECO:0000313" key="2">
    <source>
        <dbReference type="Proteomes" id="UP000012527"/>
    </source>
</evidence>
<comment type="caution">
    <text evidence="1">The sequence shown here is derived from an EMBL/GenBank/DDBJ whole genome shotgun (WGS) entry which is preliminary data.</text>
</comment>
<dbReference type="PATRIC" id="fig|1235804.3.peg.126"/>
<dbReference type="Proteomes" id="UP000012527">
    <property type="component" value="Unassembled WGS sequence"/>
</dbReference>